<protein>
    <submittedName>
        <fullName evidence="1">Uncharacterized protein</fullName>
    </submittedName>
</protein>
<dbReference type="EMBL" id="MF403008">
    <property type="protein sequence ID" value="AUZ95411.1"/>
    <property type="molecule type" value="Genomic_DNA"/>
</dbReference>
<name>A0A2L0V0W5_9CAUD</name>
<evidence type="ECO:0000313" key="2">
    <source>
        <dbReference type="Proteomes" id="UP000223025"/>
    </source>
</evidence>
<keyword evidence="2" id="KW-1185">Reference proteome</keyword>
<proteinExistence type="predicted"/>
<dbReference type="KEGG" id="vg:40088655"/>
<organism evidence="1 2">
    <name type="scientific">Agrobacterium phage Atu_ph07</name>
    <dbReference type="NCBI Taxonomy" id="2024264"/>
    <lineage>
        <taxon>Viruses</taxon>
        <taxon>Duplodnaviria</taxon>
        <taxon>Heunggongvirae</taxon>
        <taxon>Uroviricota</taxon>
        <taxon>Caudoviricetes</taxon>
        <taxon>Polybotosvirus</taxon>
        <taxon>Polybotosvirus Atuph07</taxon>
    </lineage>
</organism>
<reference evidence="1 2" key="1">
    <citation type="submission" date="2017-06" db="EMBL/GenBank/DDBJ databases">
        <authorList>
            <person name="Kim H.J."/>
            <person name="Triplett B.A."/>
        </authorList>
    </citation>
    <scope>NUCLEOTIDE SEQUENCE [LARGE SCALE GENOMIC DNA]</scope>
</reference>
<dbReference type="RefSeq" id="YP_009612317.1">
    <property type="nucleotide sequence ID" value="NC_042013.1"/>
</dbReference>
<accession>A0A2L0V0W5</accession>
<evidence type="ECO:0000313" key="1">
    <source>
        <dbReference type="EMBL" id="AUZ95411.1"/>
    </source>
</evidence>
<dbReference type="GeneID" id="40088655"/>
<sequence length="110" mass="13114">MENKKFIVIDQRIGKFTQAFKVFPENINNISIVSGRRVYDTPRIKTFPLSNFFRKLLFMKTKKPVRNSNYWINPLLIIHYNDETNHNHSFNTYAEAKEAYDTIRNALNDK</sequence>
<dbReference type="Proteomes" id="UP000223025">
    <property type="component" value="Segment"/>
</dbReference>